<accession>A0A1E3Q3V4</accession>
<gene>
    <name evidence="1" type="ORF">LIPSTDRAFT_322061</name>
</gene>
<name>A0A1E3Q3V4_LIPST</name>
<proteinExistence type="predicted"/>
<evidence type="ECO:0000313" key="2">
    <source>
        <dbReference type="Proteomes" id="UP000094385"/>
    </source>
</evidence>
<dbReference type="Proteomes" id="UP000094385">
    <property type="component" value="Unassembled WGS sequence"/>
</dbReference>
<protein>
    <submittedName>
        <fullName evidence="1">Uncharacterized protein</fullName>
    </submittedName>
</protein>
<reference evidence="1 2" key="1">
    <citation type="journal article" date="2016" name="Proc. Natl. Acad. Sci. U.S.A.">
        <title>Comparative genomics of biotechnologically important yeasts.</title>
        <authorList>
            <person name="Riley R."/>
            <person name="Haridas S."/>
            <person name="Wolfe K.H."/>
            <person name="Lopes M.R."/>
            <person name="Hittinger C.T."/>
            <person name="Goeker M."/>
            <person name="Salamov A.A."/>
            <person name="Wisecaver J.H."/>
            <person name="Long T.M."/>
            <person name="Calvey C.H."/>
            <person name="Aerts A.L."/>
            <person name="Barry K.W."/>
            <person name="Choi C."/>
            <person name="Clum A."/>
            <person name="Coughlan A.Y."/>
            <person name="Deshpande S."/>
            <person name="Douglass A.P."/>
            <person name="Hanson S.J."/>
            <person name="Klenk H.-P."/>
            <person name="LaButti K.M."/>
            <person name="Lapidus A."/>
            <person name="Lindquist E.A."/>
            <person name="Lipzen A.M."/>
            <person name="Meier-Kolthoff J.P."/>
            <person name="Ohm R.A."/>
            <person name="Otillar R.P."/>
            <person name="Pangilinan J.L."/>
            <person name="Peng Y."/>
            <person name="Rokas A."/>
            <person name="Rosa C.A."/>
            <person name="Scheuner C."/>
            <person name="Sibirny A.A."/>
            <person name="Slot J.C."/>
            <person name="Stielow J.B."/>
            <person name="Sun H."/>
            <person name="Kurtzman C.P."/>
            <person name="Blackwell M."/>
            <person name="Grigoriev I.V."/>
            <person name="Jeffries T.W."/>
        </authorList>
    </citation>
    <scope>NUCLEOTIDE SEQUENCE [LARGE SCALE GENOMIC DNA]</scope>
    <source>
        <strain evidence="1 2">NRRL Y-11557</strain>
    </source>
</reference>
<dbReference type="EMBL" id="KV454296">
    <property type="protein sequence ID" value="ODQ72280.1"/>
    <property type="molecule type" value="Genomic_DNA"/>
</dbReference>
<organism evidence="1 2">
    <name type="scientific">Lipomyces starkeyi NRRL Y-11557</name>
    <dbReference type="NCBI Taxonomy" id="675824"/>
    <lineage>
        <taxon>Eukaryota</taxon>
        <taxon>Fungi</taxon>
        <taxon>Dikarya</taxon>
        <taxon>Ascomycota</taxon>
        <taxon>Saccharomycotina</taxon>
        <taxon>Lipomycetes</taxon>
        <taxon>Lipomycetales</taxon>
        <taxon>Lipomycetaceae</taxon>
        <taxon>Lipomyces</taxon>
    </lineage>
</organism>
<dbReference type="AlphaFoldDB" id="A0A1E3Q3V4"/>
<evidence type="ECO:0000313" key="1">
    <source>
        <dbReference type="EMBL" id="ODQ72280.1"/>
    </source>
</evidence>
<keyword evidence="2" id="KW-1185">Reference proteome</keyword>
<sequence>MRSMTFISANALAIIESTKSKPDLVLHTDRLKWICSSQSYAMNSGYICRHHVAYFAHEKVHLLFNALLAFSGNCSSRCRQSFASMTVLCPKVSD</sequence>